<name>A0A1C6JWD0_9FIRM</name>
<dbReference type="InterPro" id="IPR014284">
    <property type="entry name" value="RNA_pol_sigma-70_dom"/>
</dbReference>
<evidence type="ECO:0000313" key="8">
    <source>
        <dbReference type="EMBL" id="SCJ86334.1"/>
    </source>
</evidence>
<dbReference type="PANTHER" id="PTHR43133">
    <property type="entry name" value="RNA POLYMERASE ECF-TYPE SIGMA FACTO"/>
    <property type="match status" value="1"/>
</dbReference>
<evidence type="ECO:0000259" key="7">
    <source>
        <dbReference type="Pfam" id="PF04545"/>
    </source>
</evidence>
<protein>
    <submittedName>
        <fullName evidence="8">Sigma-K factor</fullName>
    </submittedName>
</protein>
<dbReference type="InterPro" id="IPR013324">
    <property type="entry name" value="RNA_pol_sigma_r3/r4-like"/>
</dbReference>
<gene>
    <name evidence="8" type="primary">sigK_4</name>
    <name evidence="8" type="ORF">SAMEA3545359_02347</name>
</gene>
<dbReference type="AlphaFoldDB" id="A0A1C6JWD0"/>
<evidence type="ECO:0000256" key="4">
    <source>
        <dbReference type="ARBA" id="ARBA00023125"/>
    </source>
</evidence>
<dbReference type="NCBIfam" id="TIGR02937">
    <property type="entry name" value="sigma70-ECF"/>
    <property type="match status" value="1"/>
</dbReference>
<keyword evidence="5" id="KW-0804">Transcription</keyword>
<keyword evidence="2" id="KW-0805">Transcription regulation</keyword>
<evidence type="ECO:0000256" key="1">
    <source>
        <dbReference type="ARBA" id="ARBA00010641"/>
    </source>
</evidence>
<dbReference type="InterPro" id="IPR007630">
    <property type="entry name" value="RNA_pol_sigma70_r4"/>
</dbReference>
<dbReference type="Gene3D" id="1.10.1740.10">
    <property type="match status" value="1"/>
</dbReference>
<keyword evidence="4" id="KW-0238">DNA-binding</keyword>
<dbReference type="GO" id="GO:0003677">
    <property type="term" value="F:DNA binding"/>
    <property type="evidence" value="ECO:0007669"/>
    <property type="project" value="UniProtKB-KW"/>
</dbReference>
<dbReference type="SUPFAM" id="SSF88659">
    <property type="entry name" value="Sigma3 and sigma4 domains of RNA polymerase sigma factors"/>
    <property type="match status" value="1"/>
</dbReference>
<dbReference type="PANTHER" id="PTHR43133:SF8">
    <property type="entry name" value="RNA POLYMERASE SIGMA FACTOR HI_1459-RELATED"/>
    <property type="match status" value="1"/>
</dbReference>
<evidence type="ECO:0000256" key="5">
    <source>
        <dbReference type="ARBA" id="ARBA00023163"/>
    </source>
</evidence>
<dbReference type="GO" id="GO:0016987">
    <property type="term" value="F:sigma factor activity"/>
    <property type="evidence" value="ECO:0007669"/>
    <property type="project" value="UniProtKB-KW"/>
</dbReference>
<dbReference type="GO" id="GO:0006352">
    <property type="term" value="P:DNA-templated transcription initiation"/>
    <property type="evidence" value="ECO:0007669"/>
    <property type="project" value="InterPro"/>
</dbReference>
<dbReference type="InterPro" id="IPR013325">
    <property type="entry name" value="RNA_pol_sigma_r2"/>
</dbReference>
<organism evidence="8">
    <name type="scientific">uncultured Anaerotruncus sp</name>
    <dbReference type="NCBI Taxonomy" id="905011"/>
    <lineage>
        <taxon>Bacteria</taxon>
        <taxon>Bacillati</taxon>
        <taxon>Bacillota</taxon>
        <taxon>Clostridia</taxon>
        <taxon>Eubacteriales</taxon>
        <taxon>Oscillospiraceae</taxon>
        <taxon>Anaerotruncus</taxon>
        <taxon>environmental samples</taxon>
    </lineage>
</organism>
<dbReference type="InterPro" id="IPR036388">
    <property type="entry name" value="WH-like_DNA-bd_sf"/>
</dbReference>
<reference evidence="8" key="1">
    <citation type="submission" date="2015-09" db="EMBL/GenBank/DDBJ databases">
        <authorList>
            <consortium name="Pathogen Informatics"/>
        </authorList>
    </citation>
    <scope>NUCLEOTIDE SEQUENCE</scope>
    <source>
        <strain evidence="8">2789STDY5834896</strain>
    </source>
</reference>
<evidence type="ECO:0000256" key="3">
    <source>
        <dbReference type="ARBA" id="ARBA00023082"/>
    </source>
</evidence>
<dbReference type="Gene3D" id="1.10.10.10">
    <property type="entry name" value="Winged helix-like DNA-binding domain superfamily/Winged helix DNA-binding domain"/>
    <property type="match status" value="1"/>
</dbReference>
<dbReference type="Pfam" id="PF04545">
    <property type="entry name" value="Sigma70_r4"/>
    <property type="match status" value="1"/>
</dbReference>
<proteinExistence type="inferred from homology"/>
<evidence type="ECO:0000256" key="2">
    <source>
        <dbReference type="ARBA" id="ARBA00023015"/>
    </source>
</evidence>
<evidence type="ECO:0000256" key="6">
    <source>
        <dbReference type="SAM" id="MobiDB-lite"/>
    </source>
</evidence>
<dbReference type="SUPFAM" id="SSF88946">
    <property type="entry name" value="Sigma2 domain of RNA polymerase sigma factors"/>
    <property type="match status" value="1"/>
</dbReference>
<feature type="domain" description="RNA polymerase sigma-70 region 4" evidence="7">
    <location>
        <begin position="129"/>
        <end position="177"/>
    </location>
</feature>
<dbReference type="EMBL" id="FMHG01000002">
    <property type="protein sequence ID" value="SCJ86334.1"/>
    <property type="molecule type" value="Genomic_DNA"/>
</dbReference>
<keyword evidence="3" id="KW-0731">Sigma factor</keyword>
<dbReference type="InterPro" id="IPR039425">
    <property type="entry name" value="RNA_pol_sigma-70-like"/>
</dbReference>
<feature type="region of interest" description="Disordered" evidence="6">
    <location>
        <begin position="95"/>
        <end position="114"/>
    </location>
</feature>
<comment type="similarity">
    <text evidence="1">Belongs to the sigma-70 factor family. ECF subfamily.</text>
</comment>
<sequence>MKKVSHQQLAQWLEQARRGDERAFRALYDATAPAQYSQALAVVKDPELAREAVQDSYLSFYRSMGRIQSSQAVVAYLNKTTHYASLALLRREKRPPEEDTDLFALPDAPENGPEEQVLTADRRHRLQAALAELSPRQRQAVQLRYYQRQKLDQVAHSMQCSRSTVQRLLRDAHAALRRSLGGGLLAVLPLGAVLRSAQKPPLSPPWRQKVAAAAVASTVLLTAAVWSAQSPTIRTTRVLAQYPANTAAVEVSLSGRTADSLTLVGPQGRRQPFVRRRDGRYTAAVSQNGSYLVEVAAGQKVVTRPLTVQGLDTAAPQLTAVCRDGGDTLLTVADQDTGIDWSTLSVSSSVGQLYRPVSVDDGTGTARFALPPGRYTLQVGDKAGNAASGPLQVLG</sequence>
<dbReference type="CDD" id="cd06171">
    <property type="entry name" value="Sigma70_r4"/>
    <property type="match status" value="1"/>
</dbReference>
<accession>A0A1C6JWD0</accession>